<reference evidence="1 2" key="1">
    <citation type="journal article" date="2008" name="J. Virol.">
        <title>The temperate marine phage PhiHAP-1 of Halomonas aquamarina possesses a linear plasmid-like prophage genome.</title>
        <authorList>
            <person name="Mobberley J.M."/>
            <person name="Authement R.N."/>
            <person name="Segall A.M."/>
            <person name="Paul J.H."/>
        </authorList>
    </citation>
    <scope>NUCLEOTIDE SEQUENCE</scope>
</reference>
<name>B0ZSI3_BPHA1</name>
<dbReference type="Proteomes" id="UP000001179">
    <property type="component" value="Segment"/>
</dbReference>
<dbReference type="RefSeq" id="YP_001686771.1">
    <property type="nucleotide sequence ID" value="NC_010342.1"/>
</dbReference>
<sequence length="95" mass="10282">MTDETAYDVQDQLEERLARASALLHLLSQSDGVDSQTLQSVAQDAADHVTQAQSLCQSLAETHKKGPALERQPLHAALSMHLVGARFPQRPPAAL</sequence>
<accession>B0ZSI3</accession>
<dbReference type="EMBL" id="EU399241">
    <property type="protein sequence ID" value="ABY90403.1"/>
    <property type="molecule type" value="Genomic_DNA"/>
</dbReference>
<keyword evidence="2" id="KW-1185">Reference proteome</keyword>
<gene>
    <name evidence="1" type="ORF">HAPgp35</name>
</gene>
<dbReference type="KEGG" id="vg:5912379"/>
<organismHost>
    <name type="scientific">Vreelandella aquamarina</name>
    <dbReference type="NCBI Taxonomy" id="77097"/>
</organismHost>
<proteinExistence type="predicted"/>
<organism evidence="1 2">
    <name type="scientific">Halomonas phage phiHAP-1 (isolate -/Gulf of Mexico/-/2001)</name>
    <name type="common">Bacteriophage phiHAP-1</name>
    <dbReference type="NCBI Taxonomy" id="1283337"/>
    <lineage>
        <taxon>Viruses</taxon>
        <taxon>Duplodnaviria</taxon>
        <taxon>Heunggongvirae</taxon>
        <taxon>Uroviricota</taxon>
        <taxon>Caudoviricetes</taxon>
        <taxon>Hapunavirus</taxon>
        <taxon>Hapunavirus HAP1</taxon>
    </lineage>
</organism>
<dbReference type="GeneID" id="5912379"/>
<evidence type="ECO:0000313" key="1">
    <source>
        <dbReference type="EMBL" id="ABY90403.1"/>
    </source>
</evidence>
<evidence type="ECO:0000313" key="2">
    <source>
        <dbReference type="Proteomes" id="UP000001179"/>
    </source>
</evidence>
<protein>
    <submittedName>
        <fullName evidence="1">Uncharacterized protein</fullName>
    </submittedName>
</protein>